<evidence type="ECO:0000256" key="3">
    <source>
        <dbReference type="ARBA" id="ARBA00022692"/>
    </source>
</evidence>
<evidence type="ECO:0000256" key="5">
    <source>
        <dbReference type="ARBA" id="ARBA00022989"/>
    </source>
</evidence>
<accession>A0A4Y7LE69</accession>
<feature type="transmembrane region" description="Helical" evidence="9">
    <location>
        <begin position="265"/>
        <end position="284"/>
    </location>
</feature>
<keyword evidence="4" id="KW-0732">Signal</keyword>
<keyword evidence="3 9" id="KW-0812">Transmembrane</keyword>
<evidence type="ECO:0000256" key="2">
    <source>
        <dbReference type="ARBA" id="ARBA00005748"/>
    </source>
</evidence>
<feature type="region of interest" description="Disordered" evidence="8">
    <location>
        <begin position="473"/>
        <end position="509"/>
    </location>
</feature>
<evidence type="ECO:0000256" key="8">
    <source>
        <dbReference type="SAM" id="MobiDB-lite"/>
    </source>
</evidence>
<name>A0A4Y7LE69_PAPSO</name>
<dbReference type="GO" id="GO:0042393">
    <property type="term" value="F:histone binding"/>
    <property type="evidence" value="ECO:0007669"/>
    <property type="project" value="EnsemblPlants"/>
</dbReference>
<feature type="transmembrane region" description="Helical" evidence="9">
    <location>
        <begin position="168"/>
        <end position="186"/>
    </location>
</feature>
<proteinExistence type="inferred from homology"/>
<comment type="similarity">
    <text evidence="2">Belongs to the NEMP family.</text>
</comment>
<dbReference type="Gramene" id="RZC82920">
    <property type="protein sequence ID" value="RZC82920"/>
    <property type="gene ID" value="C5167_045700"/>
</dbReference>
<keyword evidence="7" id="KW-0539">Nucleus</keyword>
<evidence type="ECO:0000313" key="10">
    <source>
        <dbReference type="EMBL" id="RZC82920.1"/>
    </source>
</evidence>
<feature type="transmembrane region" description="Helical" evidence="9">
    <location>
        <begin position="323"/>
        <end position="341"/>
    </location>
</feature>
<dbReference type="OrthoDB" id="772609at2759"/>
<dbReference type="AlphaFoldDB" id="A0A4Y7LE69"/>
<sequence>MASSSSTSTVSLYFLSLCICLYLGSFSVSSEELTYKVVDLENPVLQFSPSFLPGYVTSDGAKQTVHCGRVQIGGVSRLKFQSYANSLRVTLTPSVVIPEKLHNKVQVCFHRNASLGLCQCGKDDWKTIQNGQWNALMSPYENRYVDLMFRDGVSGSVKVSVEEGVHRWRLFCLAFGFVLLLLAPFLSESVPFYYSSSMAVGVLLVVLILLFQAMKLIPMGRKSAFYFAIYTSVIGVGSLIINYFSMLVNSILVSFGLSEDMYNPVSIFLLVGVILAGAALGYWIMRKFVISDDGRVDVGVAHFMKWAMRGVAMTSIFQSSLDTLFAVVALAFCWGACFCIMSPRWRSAKAGNQLANRSLWLKKVNNVSPNHNRPEFLSRTPPKRLYENTLWSSPKQSFAWADSPTKGLVKSSFNNNEDFEERFYSSFHKTPTRRKFSKREWEGFTSEYTRKAVADLASSPEFSDWIVENADRIKMDPDNSSDDDSIGSGEHTSDETVVDSSSRLGFLKW</sequence>
<evidence type="ECO:0000256" key="6">
    <source>
        <dbReference type="ARBA" id="ARBA00023136"/>
    </source>
</evidence>
<dbReference type="GO" id="GO:0005637">
    <property type="term" value="C:nuclear inner membrane"/>
    <property type="evidence" value="ECO:0007669"/>
    <property type="project" value="UniProtKB-SubCell"/>
</dbReference>
<keyword evidence="11" id="KW-1185">Reference proteome</keyword>
<protein>
    <submittedName>
        <fullName evidence="10">Uncharacterized protein</fullName>
    </submittedName>
</protein>
<dbReference type="InterPro" id="IPR019358">
    <property type="entry name" value="NEMP_fam"/>
</dbReference>
<comment type="subcellular location">
    <subcellularLocation>
        <location evidence="1">Nucleus inner membrane</location>
        <topology evidence="1">Multi-pass membrane protein</topology>
        <orientation evidence="1">Nucleoplasmic side</orientation>
    </subcellularLocation>
</comment>
<keyword evidence="5 9" id="KW-1133">Transmembrane helix</keyword>
<reference evidence="10 11" key="1">
    <citation type="journal article" date="2018" name="Science">
        <title>The opium poppy genome and morphinan production.</title>
        <authorList>
            <person name="Guo L."/>
            <person name="Winzer T."/>
            <person name="Yang X."/>
            <person name="Li Y."/>
            <person name="Ning Z."/>
            <person name="He Z."/>
            <person name="Teodor R."/>
            <person name="Lu Y."/>
            <person name="Bowser T.A."/>
            <person name="Graham I.A."/>
            <person name="Ye K."/>
        </authorList>
    </citation>
    <scope>NUCLEOTIDE SEQUENCE [LARGE SCALE GENOMIC DNA]</scope>
    <source>
        <strain evidence="11">cv. HN1</strain>
        <tissue evidence="10">Leaves</tissue>
    </source>
</reference>
<evidence type="ECO:0000256" key="4">
    <source>
        <dbReference type="ARBA" id="ARBA00022729"/>
    </source>
</evidence>
<evidence type="ECO:0000256" key="1">
    <source>
        <dbReference type="ARBA" id="ARBA00004575"/>
    </source>
</evidence>
<dbReference type="GO" id="GO:0006325">
    <property type="term" value="P:chromatin organization"/>
    <property type="evidence" value="ECO:0007669"/>
    <property type="project" value="EnsemblPlants"/>
</dbReference>
<feature type="transmembrane region" description="Helical" evidence="9">
    <location>
        <begin position="192"/>
        <end position="211"/>
    </location>
</feature>
<evidence type="ECO:0000256" key="9">
    <source>
        <dbReference type="SAM" id="Phobius"/>
    </source>
</evidence>
<feature type="transmembrane region" description="Helical" evidence="9">
    <location>
        <begin position="223"/>
        <end position="245"/>
    </location>
</feature>
<evidence type="ECO:0000256" key="7">
    <source>
        <dbReference type="ARBA" id="ARBA00023242"/>
    </source>
</evidence>
<dbReference type="Pfam" id="PF10225">
    <property type="entry name" value="NEMP"/>
    <property type="match status" value="1"/>
</dbReference>
<dbReference type="OMA" id="GRKSAFY"/>
<dbReference type="PANTHER" id="PTHR31587:SF3">
    <property type="entry name" value="EXPRESSED PROTEIN"/>
    <property type="match status" value="1"/>
</dbReference>
<evidence type="ECO:0000313" key="11">
    <source>
        <dbReference type="Proteomes" id="UP000316621"/>
    </source>
</evidence>
<feature type="transmembrane region" description="Helical" evidence="9">
    <location>
        <begin position="12"/>
        <end position="29"/>
    </location>
</feature>
<organism evidence="10 11">
    <name type="scientific">Papaver somniferum</name>
    <name type="common">Opium poppy</name>
    <dbReference type="NCBI Taxonomy" id="3469"/>
    <lineage>
        <taxon>Eukaryota</taxon>
        <taxon>Viridiplantae</taxon>
        <taxon>Streptophyta</taxon>
        <taxon>Embryophyta</taxon>
        <taxon>Tracheophyta</taxon>
        <taxon>Spermatophyta</taxon>
        <taxon>Magnoliopsida</taxon>
        <taxon>Ranunculales</taxon>
        <taxon>Papaveraceae</taxon>
        <taxon>Papaveroideae</taxon>
        <taxon>Papaver</taxon>
    </lineage>
</organism>
<keyword evidence="6 9" id="KW-0472">Membrane</keyword>
<dbReference type="PANTHER" id="PTHR31587">
    <property type="entry name" value="TRANSMEMBRANE PROTEIN (DUF2215)"/>
    <property type="match status" value="1"/>
</dbReference>
<gene>
    <name evidence="10" type="ORF">C5167_045700</name>
</gene>
<dbReference type="EMBL" id="CM010725">
    <property type="protein sequence ID" value="RZC82920.1"/>
    <property type="molecule type" value="Genomic_DNA"/>
</dbReference>
<dbReference type="Proteomes" id="UP000316621">
    <property type="component" value="Chromosome 11"/>
</dbReference>